<dbReference type="SUPFAM" id="SSF81901">
    <property type="entry name" value="HCP-like"/>
    <property type="match status" value="2"/>
</dbReference>
<dbReference type="EMBL" id="HE978314">
    <property type="protein sequence ID" value="CCK67933.1"/>
    <property type="molecule type" value="Genomic_DNA"/>
</dbReference>
<dbReference type="PANTHER" id="PTHR46430">
    <property type="entry name" value="PROTEIN SKT5-RELATED"/>
    <property type="match status" value="1"/>
</dbReference>
<dbReference type="GeneID" id="34523568"/>
<evidence type="ECO:0000313" key="4">
    <source>
        <dbReference type="Proteomes" id="UP000006310"/>
    </source>
</evidence>
<feature type="compositionally biased region" description="Basic and acidic residues" evidence="2">
    <location>
        <begin position="61"/>
        <end position="74"/>
    </location>
</feature>
<dbReference type="InterPro" id="IPR051726">
    <property type="entry name" value="Chitin_Synth_Reg"/>
</dbReference>
<keyword evidence="4" id="KW-1185">Reference proteome</keyword>
<proteinExistence type="predicted"/>
<feature type="region of interest" description="Disordered" evidence="2">
    <location>
        <begin position="1"/>
        <end position="39"/>
    </location>
</feature>
<dbReference type="Proteomes" id="UP000006310">
    <property type="component" value="Chromosome 1"/>
</dbReference>
<evidence type="ECO:0000256" key="2">
    <source>
        <dbReference type="SAM" id="MobiDB-lite"/>
    </source>
</evidence>
<dbReference type="SMART" id="SM00671">
    <property type="entry name" value="SEL1"/>
    <property type="match status" value="6"/>
</dbReference>
<dbReference type="eggNOG" id="KOG1550">
    <property type="taxonomic scope" value="Eukaryota"/>
</dbReference>
<dbReference type="GO" id="GO:0009967">
    <property type="term" value="P:positive regulation of signal transduction"/>
    <property type="evidence" value="ECO:0007669"/>
    <property type="project" value="EnsemblFungi"/>
</dbReference>
<dbReference type="Pfam" id="PF08238">
    <property type="entry name" value="Sel1"/>
    <property type="match status" value="6"/>
</dbReference>
<evidence type="ECO:0000313" key="3">
    <source>
        <dbReference type="EMBL" id="CCK67933.1"/>
    </source>
</evidence>
<dbReference type="OMA" id="SHQPYLK"/>
<feature type="region of interest" description="Disordered" evidence="2">
    <location>
        <begin position="61"/>
        <end position="82"/>
    </location>
</feature>
<dbReference type="KEGG" id="kng:KNAG_0A02440"/>
<dbReference type="GO" id="GO:0031505">
    <property type="term" value="P:fungal-type cell wall organization"/>
    <property type="evidence" value="ECO:0007669"/>
    <property type="project" value="EnsemblFungi"/>
</dbReference>
<evidence type="ECO:0008006" key="5">
    <source>
        <dbReference type="Google" id="ProtNLM"/>
    </source>
</evidence>
<name>J7REE8_HUIN7</name>
<dbReference type="PANTHER" id="PTHR46430:SF3">
    <property type="entry name" value="ACTIVATOR OF C KINASE PROTEIN 1"/>
    <property type="match status" value="1"/>
</dbReference>
<dbReference type="HOGENOM" id="CLU_026113_0_0_1"/>
<dbReference type="InterPro" id="IPR011990">
    <property type="entry name" value="TPR-like_helical_dom_sf"/>
</dbReference>
<evidence type="ECO:0000256" key="1">
    <source>
        <dbReference type="ARBA" id="ARBA00022737"/>
    </source>
</evidence>
<dbReference type="AlphaFoldDB" id="J7REE8"/>
<protein>
    <recommendedName>
        <fullName evidence="5">Activator of C kinase protein 1</fullName>
    </recommendedName>
</protein>
<gene>
    <name evidence="3" type="primary">KNAG0A02440</name>
    <name evidence="3" type="ordered locus">KNAG_0A02440</name>
</gene>
<reference evidence="3 4" key="1">
    <citation type="journal article" date="2011" name="Proc. Natl. Acad. Sci. U.S.A.">
        <title>Evolutionary erosion of yeast sex chromosomes by mating-type switching accidents.</title>
        <authorList>
            <person name="Gordon J.L."/>
            <person name="Armisen D."/>
            <person name="Proux-Wera E."/>
            <person name="Oheigeartaigh S.S."/>
            <person name="Byrne K.P."/>
            <person name="Wolfe K.H."/>
        </authorList>
    </citation>
    <scope>NUCLEOTIDE SEQUENCE [LARGE SCALE GENOMIC DNA]</scope>
    <source>
        <strain evidence="4">ATCC MYA-139 / BCRC 22969 / CBS 8797 / CCRC 22969 / KCTC 17520 / NBRC 10181 / NCYC 3082</strain>
    </source>
</reference>
<dbReference type="RefSeq" id="XP_022462179.1">
    <property type="nucleotide sequence ID" value="XM_022606697.1"/>
</dbReference>
<accession>J7REE8</accession>
<dbReference type="InterPro" id="IPR006597">
    <property type="entry name" value="Sel1-like"/>
</dbReference>
<keyword evidence="1" id="KW-0677">Repeat</keyword>
<dbReference type="OrthoDB" id="272077at2759"/>
<organism evidence="3 4">
    <name type="scientific">Huiozyma naganishii (strain ATCC MYA-139 / BCRC 22969 / CBS 8797 / KCTC 17520 / NBRC 10181 / NCYC 3082 / Yp74L-3)</name>
    <name type="common">Yeast</name>
    <name type="synonym">Kazachstania naganishii</name>
    <dbReference type="NCBI Taxonomy" id="1071383"/>
    <lineage>
        <taxon>Eukaryota</taxon>
        <taxon>Fungi</taxon>
        <taxon>Dikarya</taxon>
        <taxon>Ascomycota</taxon>
        <taxon>Saccharomycotina</taxon>
        <taxon>Saccharomycetes</taxon>
        <taxon>Saccharomycetales</taxon>
        <taxon>Saccharomycetaceae</taxon>
        <taxon>Huiozyma</taxon>
    </lineage>
</organism>
<dbReference type="STRING" id="1071383.J7REE8"/>
<feature type="compositionally biased region" description="Polar residues" evidence="2">
    <location>
        <begin position="1"/>
        <end position="10"/>
    </location>
</feature>
<dbReference type="Gene3D" id="1.25.40.10">
    <property type="entry name" value="Tetratricopeptide repeat domain"/>
    <property type="match status" value="2"/>
</dbReference>
<sequence length="463" mass="51607">MVDTRYTSHLNAFPPVQLPSPLTGMEMETGEQRQPQAHRAPYPVQDVLDELPPALSNVHLTESEQLRDSRDPRDPLAGYSPQGRRFHESYAQAVADAPQFTPQVQLHWCKTLLELSQDAEFIREYTINGEKLPQRIADSKTASRNQKIMLEHALKVLSKLIKLRHAPAFYLMGGLYSHKVEGLSRFQFIERDDARALSCYERGARLGHGPSCYRAGLSFEFGRGTPVDTDAAARFYRMGAGASDVDCMYRLASLFVEKQISEGIEWYLRAAAQGSPHACFELGKIYEFSALTPALQQRLQQAFPGESFPQTTRALQYYYKCAHEHGYSLAQWKLGHCYEFGELGLPVHAKKSLAWYYASVSGGKSAGTTANAMGMLGLAGWYFTGVPGVLQPNWQEACKWVSQCAAHTEGKLARADYILGQFYDSGVGCPRDHHTAQIHYKRALAHGFHRAAAHIDNTEGAGA</sequence>
<reference evidence="4" key="2">
    <citation type="submission" date="2012-08" db="EMBL/GenBank/DDBJ databases">
        <title>Genome sequence of Kazachstania naganishii.</title>
        <authorList>
            <person name="Gordon J.L."/>
            <person name="Armisen D."/>
            <person name="Proux-Wera E."/>
            <person name="OhEigeartaigh S.S."/>
            <person name="Byrne K.P."/>
            <person name="Wolfe K.H."/>
        </authorList>
    </citation>
    <scope>NUCLEOTIDE SEQUENCE [LARGE SCALE GENOMIC DNA]</scope>
    <source>
        <strain evidence="4">ATCC MYA-139 / BCRC 22969 / CBS 8797 / CCRC 22969 / KCTC 17520 / NBRC 10181 / NCYC 3082</strain>
    </source>
</reference>